<feature type="domain" description="HTH araC/xylS-type" evidence="3">
    <location>
        <begin position="17"/>
        <end position="115"/>
    </location>
</feature>
<dbReference type="InterPro" id="IPR050908">
    <property type="entry name" value="SmbC-like"/>
</dbReference>
<evidence type="ECO:0000313" key="4">
    <source>
        <dbReference type="EMBL" id="GGC30712.1"/>
    </source>
</evidence>
<proteinExistence type="predicted"/>
<protein>
    <submittedName>
        <fullName evidence="4">Transcriptional regulator</fullName>
    </submittedName>
</protein>
<dbReference type="SUPFAM" id="SSF55136">
    <property type="entry name" value="Probable bacterial effector-binding domain"/>
    <property type="match status" value="1"/>
</dbReference>
<dbReference type="PROSITE" id="PS01124">
    <property type="entry name" value="HTH_ARAC_FAMILY_2"/>
    <property type="match status" value="1"/>
</dbReference>
<dbReference type="InterPro" id="IPR029442">
    <property type="entry name" value="GyrI-like"/>
</dbReference>
<organism evidence="4 5">
    <name type="scientific">Asaia siamensis</name>
    <dbReference type="NCBI Taxonomy" id="110479"/>
    <lineage>
        <taxon>Bacteria</taxon>
        <taxon>Pseudomonadati</taxon>
        <taxon>Pseudomonadota</taxon>
        <taxon>Alphaproteobacteria</taxon>
        <taxon>Acetobacterales</taxon>
        <taxon>Acetobacteraceae</taxon>
        <taxon>Asaia</taxon>
    </lineage>
</organism>
<dbReference type="Gene3D" id="3.20.80.10">
    <property type="entry name" value="Regulatory factor, effector binding domain"/>
    <property type="match status" value="1"/>
</dbReference>
<dbReference type="InterPro" id="IPR018060">
    <property type="entry name" value="HTH_AraC"/>
</dbReference>
<keyword evidence="1" id="KW-0805">Transcription regulation</keyword>
<dbReference type="SMART" id="SM00871">
    <property type="entry name" value="AraC_E_bind"/>
    <property type="match status" value="1"/>
</dbReference>
<accession>A0ABQ1M306</accession>
<dbReference type="Pfam" id="PF12833">
    <property type="entry name" value="HTH_18"/>
    <property type="match status" value="1"/>
</dbReference>
<dbReference type="InterPro" id="IPR009057">
    <property type="entry name" value="Homeodomain-like_sf"/>
</dbReference>
<evidence type="ECO:0000313" key="5">
    <source>
        <dbReference type="Proteomes" id="UP000637769"/>
    </source>
</evidence>
<dbReference type="SMART" id="SM00342">
    <property type="entry name" value="HTH_ARAC"/>
    <property type="match status" value="1"/>
</dbReference>
<dbReference type="EMBL" id="BMCH01000003">
    <property type="protein sequence ID" value="GGC30712.1"/>
    <property type="molecule type" value="Genomic_DNA"/>
</dbReference>
<evidence type="ECO:0000259" key="3">
    <source>
        <dbReference type="PROSITE" id="PS01124"/>
    </source>
</evidence>
<dbReference type="Gene3D" id="1.10.10.60">
    <property type="entry name" value="Homeodomain-like"/>
    <property type="match status" value="2"/>
</dbReference>
<evidence type="ECO:0000256" key="2">
    <source>
        <dbReference type="ARBA" id="ARBA00023163"/>
    </source>
</evidence>
<dbReference type="SUPFAM" id="SSF46689">
    <property type="entry name" value="Homeodomain-like"/>
    <property type="match status" value="2"/>
</dbReference>
<gene>
    <name evidence="4" type="ORF">GCM10007207_15290</name>
</gene>
<reference evidence="5" key="1">
    <citation type="journal article" date="2019" name="Int. J. Syst. Evol. Microbiol.">
        <title>The Global Catalogue of Microorganisms (GCM) 10K type strain sequencing project: providing services to taxonomists for standard genome sequencing and annotation.</title>
        <authorList>
            <consortium name="The Broad Institute Genomics Platform"/>
            <consortium name="The Broad Institute Genome Sequencing Center for Infectious Disease"/>
            <person name="Wu L."/>
            <person name="Ma J."/>
        </authorList>
    </citation>
    <scope>NUCLEOTIDE SEQUENCE [LARGE SCALE GENOMIC DNA]</scope>
    <source>
        <strain evidence="5">CCM 7132</strain>
    </source>
</reference>
<dbReference type="InterPro" id="IPR011256">
    <property type="entry name" value="Reg_factor_effector_dom_sf"/>
</dbReference>
<dbReference type="Proteomes" id="UP000637769">
    <property type="component" value="Unassembled WGS sequence"/>
</dbReference>
<sequence length="296" mass="33253">MTDADGKARSHYLARMRRARDHIDSHLDEALDLDTISAVASFSPAHFHRQFRALFGLTLHRYIQLARFKRAATRLAYGSESITRIALEAGYETPQAFSRAFRLRAGQIPSSFRKTPDWAAWETSCTALDVARSTLMTQHYTLDAVTIREVAATRIAVMTHQGAPEGLGQTIQRFIAWRRANGLTPRNSATYTLFPDDPETTPPDHYRVGLCVGTDKAISAFDEAIEISSLPAGRCAVLRVTGIIDHLEEAASELYRQWLPESGEETRSFPLYCQRIAFFPEVPEHKSVAELYLPLK</sequence>
<dbReference type="InterPro" id="IPR010499">
    <property type="entry name" value="AraC_E-bd"/>
</dbReference>
<dbReference type="PANTHER" id="PTHR40055">
    <property type="entry name" value="TRANSCRIPTIONAL REGULATOR YGIV-RELATED"/>
    <property type="match status" value="1"/>
</dbReference>
<comment type="caution">
    <text evidence="4">The sequence shown here is derived from an EMBL/GenBank/DDBJ whole genome shotgun (WGS) entry which is preliminary data.</text>
</comment>
<keyword evidence="2" id="KW-0804">Transcription</keyword>
<dbReference type="RefSeq" id="WP_229719752.1">
    <property type="nucleotide sequence ID" value="NZ_BMCH01000003.1"/>
</dbReference>
<keyword evidence="5" id="KW-1185">Reference proteome</keyword>
<dbReference type="PANTHER" id="PTHR40055:SF1">
    <property type="entry name" value="TRANSCRIPTIONAL REGULATOR YGIV-RELATED"/>
    <property type="match status" value="1"/>
</dbReference>
<evidence type="ECO:0000256" key="1">
    <source>
        <dbReference type="ARBA" id="ARBA00023015"/>
    </source>
</evidence>
<name>A0ABQ1M306_9PROT</name>
<dbReference type="Pfam" id="PF06445">
    <property type="entry name" value="GyrI-like"/>
    <property type="match status" value="1"/>
</dbReference>